<protein>
    <submittedName>
        <fullName evidence="1">Uncharacterized protein</fullName>
    </submittedName>
</protein>
<sequence length="63" mass="6947">AGEQVIDIRGVRTVKGSIERKGRSDFPYGGNASRSFYRSSVAAVKIYNTYEADAKSVFKPAHH</sequence>
<name>A0A382E244_9ZZZZ</name>
<gene>
    <name evidence="1" type="ORF">METZ01_LOCUS197286</name>
</gene>
<dbReference type="AlphaFoldDB" id="A0A382E244"/>
<accession>A0A382E244</accession>
<reference evidence="1" key="1">
    <citation type="submission" date="2018-05" db="EMBL/GenBank/DDBJ databases">
        <authorList>
            <person name="Lanie J.A."/>
            <person name="Ng W.-L."/>
            <person name="Kazmierczak K.M."/>
            <person name="Andrzejewski T.M."/>
            <person name="Davidsen T.M."/>
            <person name="Wayne K.J."/>
            <person name="Tettelin H."/>
            <person name="Glass J.I."/>
            <person name="Rusch D."/>
            <person name="Podicherti R."/>
            <person name="Tsui H.-C.T."/>
            <person name="Winkler M.E."/>
        </authorList>
    </citation>
    <scope>NUCLEOTIDE SEQUENCE</scope>
</reference>
<dbReference type="EMBL" id="UINC01042168">
    <property type="protein sequence ID" value="SVB44432.1"/>
    <property type="molecule type" value="Genomic_DNA"/>
</dbReference>
<proteinExistence type="predicted"/>
<evidence type="ECO:0000313" key="1">
    <source>
        <dbReference type="EMBL" id="SVB44432.1"/>
    </source>
</evidence>
<organism evidence="1">
    <name type="scientific">marine metagenome</name>
    <dbReference type="NCBI Taxonomy" id="408172"/>
    <lineage>
        <taxon>unclassified sequences</taxon>
        <taxon>metagenomes</taxon>
        <taxon>ecological metagenomes</taxon>
    </lineage>
</organism>
<feature type="non-terminal residue" evidence="1">
    <location>
        <position position="1"/>
    </location>
</feature>